<dbReference type="AlphaFoldDB" id="A0A2R8MHP4"/>
<evidence type="ECO:0000256" key="4">
    <source>
        <dbReference type="ARBA" id="ARBA00023242"/>
    </source>
</evidence>
<organism evidence="6 7">
    <name type="scientific">Callithrix jacchus</name>
    <name type="common">White-tufted-ear marmoset</name>
    <name type="synonym">Simia Jacchus</name>
    <dbReference type="NCBI Taxonomy" id="9483"/>
    <lineage>
        <taxon>Eukaryota</taxon>
        <taxon>Metazoa</taxon>
        <taxon>Chordata</taxon>
        <taxon>Craniata</taxon>
        <taxon>Vertebrata</taxon>
        <taxon>Euteleostomi</taxon>
        <taxon>Mammalia</taxon>
        <taxon>Eutheria</taxon>
        <taxon>Euarchontoglires</taxon>
        <taxon>Primates</taxon>
        <taxon>Haplorrhini</taxon>
        <taxon>Platyrrhini</taxon>
        <taxon>Cebidae</taxon>
        <taxon>Callitrichinae</taxon>
        <taxon>Callithrix</taxon>
        <taxon>Callithrix</taxon>
    </lineage>
</organism>
<dbReference type="Proteomes" id="UP000008225">
    <property type="component" value="Chromosome 4"/>
</dbReference>
<comment type="similarity">
    <text evidence="2">Belongs to the ripply family.</text>
</comment>
<evidence type="ECO:0000256" key="3">
    <source>
        <dbReference type="ARBA" id="ARBA00022473"/>
    </source>
</evidence>
<name>A0A2R8MHP4_CALJA</name>
<evidence type="ECO:0000256" key="5">
    <source>
        <dbReference type="SAM" id="MobiDB-lite"/>
    </source>
</evidence>
<dbReference type="Ensembl" id="ENSCJAT00000075100.3">
    <property type="protein sequence ID" value="ENSCJAP00000059856.1"/>
    <property type="gene ID" value="ENSCJAG00000084575.1"/>
</dbReference>
<keyword evidence="3" id="KW-0217">Developmental protein</keyword>
<keyword evidence="4" id="KW-0539">Nucleus</keyword>
<evidence type="ECO:0000313" key="7">
    <source>
        <dbReference type="Proteomes" id="UP000008225"/>
    </source>
</evidence>
<dbReference type="GO" id="GO:0000122">
    <property type="term" value="P:negative regulation of transcription by RNA polymerase II"/>
    <property type="evidence" value="ECO:0007669"/>
    <property type="project" value="TreeGrafter"/>
</dbReference>
<reference evidence="6" key="3">
    <citation type="submission" date="2025-09" db="UniProtKB">
        <authorList>
            <consortium name="Ensembl"/>
        </authorList>
    </citation>
    <scope>IDENTIFICATION</scope>
</reference>
<dbReference type="Bgee" id="ENSCJAG00000015140">
    <property type="expression patterns" value="Expressed in cerebellum and 6 other cell types or tissues"/>
</dbReference>
<dbReference type="Pfam" id="PF14998">
    <property type="entry name" value="Ripply"/>
    <property type="match status" value="1"/>
</dbReference>
<accession>A0A2R8MHP4</accession>
<dbReference type="InterPro" id="IPR028127">
    <property type="entry name" value="Ripply_fam"/>
</dbReference>
<dbReference type="GO" id="GO:0005634">
    <property type="term" value="C:nucleus"/>
    <property type="evidence" value="ECO:0007669"/>
    <property type="project" value="UniProtKB-SubCell"/>
</dbReference>
<dbReference type="PANTHER" id="PTHR16770">
    <property type="entry name" value="PROTEIN RIPPLY-LIKE"/>
    <property type="match status" value="1"/>
</dbReference>
<reference evidence="6" key="1">
    <citation type="submission" date="2009-03" db="EMBL/GenBank/DDBJ databases">
        <authorList>
            <person name="Warren W."/>
            <person name="Ye L."/>
            <person name="Minx P."/>
            <person name="Worley K."/>
            <person name="Gibbs R."/>
            <person name="Wilson R.K."/>
        </authorList>
    </citation>
    <scope>NUCLEOTIDE SEQUENCE [LARGE SCALE GENOMIC DNA]</scope>
</reference>
<gene>
    <name evidence="6" type="primary">RIPPLY2</name>
</gene>
<proteinExistence type="inferred from homology"/>
<reference evidence="6" key="2">
    <citation type="submission" date="2025-08" db="UniProtKB">
        <authorList>
            <consortium name="Ensembl"/>
        </authorList>
    </citation>
    <scope>IDENTIFICATION</scope>
</reference>
<dbReference type="PANTHER" id="PTHR16770:SF3">
    <property type="entry name" value="PROTEIN RIPPLY2"/>
    <property type="match status" value="1"/>
</dbReference>
<dbReference type="GeneTree" id="ENSGT00940000161538"/>
<dbReference type="GO" id="GO:0009880">
    <property type="term" value="P:embryonic pattern specification"/>
    <property type="evidence" value="ECO:0007669"/>
    <property type="project" value="TreeGrafter"/>
</dbReference>
<evidence type="ECO:0000256" key="2">
    <source>
        <dbReference type="ARBA" id="ARBA00006944"/>
    </source>
</evidence>
<comment type="subcellular location">
    <subcellularLocation>
        <location evidence="1">Nucleus</location>
    </subcellularLocation>
</comment>
<evidence type="ECO:0000313" key="6">
    <source>
        <dbReference type="Ensembl" id="ENSCJAP00000059856.1"/>
    </source>
</evidence>
<protein>
    <submittedName>
        <fullName evidence="6">Ripply transcriptional repressor 2</fullName>
    </submittedName>
</protein>
<evidence type="ECO:0000256" key="1">
    <source>
        <dbReference type="ARBA" id="ARBA00004123"/>
    </source>
</evidence>
<feature type="compositionally biased region" description="Low complexity" evidence="5">
    <location>
        <begin position="12"/>
        <end position="28"/>
    </location>
</feature>
<feature type="region of interest" description="Disordered" evidence="5">
    <location>
        <begin position="1"/>
        <end position="55"/>
    </location>
</feature>
<keyword evidence="7" id="KW-1185">Reference proteome</keyword>
<sequence length="213" mass="23002">GLGSTGTGQDCPRAGSSLPPSSAAPWRPRGTHRALRAELRRAQPPTARRGAGTWTPGRLLRTALLLPASPVPAACASPAPPLHSPFPTPRCQCSASVDSPWSGLTSPLRALCSPSRSSPGFWRPWVEAQGKKEEQTPNDAAEAMSNGPGMIAGSGKLSQFRHPVRLFWPKSKCYDYLYQEAEALLKNFPIQATISFYEDSDSEDEIAELTYEN</sequence>